<protein>
    <submittedName>
        <fullName evidence="2">Protein phosphatase 2C-like protein</fullName>
    </submittedName>
</protein>
<dbReference type="Proteomes" id="UP000243528">
    <property type="component" value="Unassembled WGS sequence"/>
</dbReference>
<sequence length="260" mass="27527">MQVTFSSQPAPGGVNEDLVVAGPSWVVVLDGATAPPGVDSGCRHKVRWLVERLAARLCRPLTLGTQAPLPDVLATAIAGVRDEHGSGCDLDNPDSPSSTVALARVRDDMLDYLVLADSAVLLDVAGTVSCVTDARLDHLPEYSVDAVAARRNRPDGFWVASTSAEAAYQARTGSVPLNDVRRFALVSDGVARYVELLGLGDWPQLLDALADDGPDAVVGQVRAAEATHLGRDPRGPHGRRVKRHDDATAAYVAVQARNRS</sequence>
<dbReference type="InterPro" id="IPR036457">
    <property type="entry name" value="PPM-type-like_dom_sf"/>
</dbReference>
<dbReference type="Gene3D" id="3.60.40.10">
    <property type="entry name" value="PPM-type phosphatase domain"/>
    <property type="match status" value="1"/>
</dbReference>
<dbReference type="Pfam" id="PF13672">
    <property type="entry name" value="PP2C_2"/>
    <property type="match status" value="1"/>
</dbReference>
<organism evidence="2 3">
    <name type="scientific">Haloactinopolyspora alba</name>
    <dbReference type="NCBI Taxonomy" id="648780"/>
    <lineage>
        <taxon>Bacteria</taxon>
        <taxon>Bacillati</taxon>
        <taxon>Actinomycetota</taxon>
        <taxon>Actinomycetes</taxon>
        <taxon>Jiangellales</taxon>
        <taxon>Jiangellaceae</taxon>
        <taxon>Haloactinopolyspora</taxon>
    </lineage>
</organism>
<reference evidence="2 3" key="1">
    <citation type="submission" date="2018-03" db="EMBL/GenBank/DDBJ databases">
        <title>Genomic Encyclopedia of Archaeal and Bacterial Type Strains, Phase II (KMG-II): from individual species to whole genera.</title>
        <authorList>
            <person name="Goeker M."/>
        </authorList>
    </citation>
    <scope>NUCLEOTIDE SEQUENCE [LARGE SCALE GENOMIC DNA]</scope>
    <source>
        <strain evidence="2 3">DSM 45211</strain>
    </source>
</reference>
<comment type="caution">
    <text evidence="2">The sequence shown here is derived from an EMBL/GenBank/DDBJ whole genome shotgun (WGS) entry which is preliminary data.</text>
</comment>
<feature type="domain" description="PPM-type phosphatase" evidence="1">
    <location>
        <begin position="24"/>
        <end position="195"/>
    </location>
</feature>
<gene>
    <name evidence="2" type="ORF">CLV30_102130</name>
</gene>
<evidence type="ECO:0000259" key="1">
    <source>
        <dbReference type="Pfam" id="PF13672"/>
    </source>
</evidence>
<dbReference type="AlphaFoldDB" id="A0A2P8EB95"/>
<evidence type="ECO:0000313" key="2">
    <source>
        <dbReference type="EMBL" id="PSL06744.1"/>
    </source>
</evidence>
<keyword evidence="3" id="KW-1185">Reference proteome</keyword>
<dbReference type="InterPro" id="IPR001932">
    <property type="entry name" value="PPM-type_phosphatase-like_dom"/>
</dbReference>
<dbReference type="SUPFAM" id="SSF81606">
    <property type="entry name" value="PP2C-like"/>
    <property type="match status" value="1"/>
</dbReference>
<name>A0A2P8EB95_9ACTN</name>
<dbReference type="RefSeq" id="WP_106535765.1">
    <property type="nucleotide sequence ID" value="NZ_ML142898.1"/>
</dbReference>
<dbReference type="OrthoDB" id="3190646at2"/>
<proteinExistence type="predicted"/>
<dbReference type="EMBL" id="PYGE01000002">
    <property type="protein sequence ID" value="PSL06744.1"/>
    <property type="molecule type" value="Genomic_DNA"/>
</dbReference>
<accession>A0A2P8EB95</accession>
<evidence type="ECO:0000313" key="3">
    <source>
        <dbReference type="Proteomes" id="UP000243528"/>
    </source>
</evidence>